<gene>
    <name evidence="2" type="ORF">CEXT_633471</name>
</gene>
<keyword evidence="3" id="KW-1185">Reference proteome</keyword>
<accession>A0AAV4XRZ0</accession>
<evidence type="ECO:0000313" key="3">
    <source>
        <dbReference type="Proteomes" id="UP001054945"/>
    </source>
</evidence>
<reference evidence="2 3" key="1">
    <citation type="submission" date="2021-06" db="EMBL/GenBank/DDBJ databases">
        <title>Caerostris extrusa draft genome.</title>
        <authorList>
            <person name="Kono N."/>
            <person name="Arakawa K."/>
        </authorList>
    </citation>
    <scope>NUCLEOTIDE SEQUENCE [LARGE SCALE GENOMIC DNA]</scope>
</reference>
<sequence>MFNADQQSISTLVTFSIHLDTKWGTRITVPPEHEPIPQSLPPPPRDSVSSNRDPQFVVFSFCVCGVSPSAIDQGLQLRDECLCQGDRLQFRKGSISISLVYVVTFHSLIRPLPKVAIRIRSLLGASSRLDHYWWSCWRSRVWVCGGGSLFRER</sequence>
<dbReference type="EMBL" id="BPLR01018154">
    <property type="protein sequence ID" value="GIY97393.1"/>
    <property type="molecule type" value="Genomic_DNA"/>
</dbReference>
<feature type="region of interest" description="Disordered" evidence="1">
    <location>
        <begin position="30"/>
        <end position="50"/>
    </location>
</feature>
<dbReference type="AlphaFoldDB" id="A0AAV4XRZ0"/>
<organism evidence="2 3">
    <name type="scientific">Caerostris extrusa</name>
    <name type="common">Bark spider</name>
    <name type="synonym">Caerostris bankana</name>
    <dbReference type="NCBI Taxonomy" id="172846"/>
    <lineage>
        <taxon>Eukaryota</taxon>
        <taxon>Metazoa</taxon>
        <taxon>Ecdysozoa</taxon>
        <taxon>Arthropoda</taxon>
        <taxon>Chelicerata</taxon>
        <taxon>Arachnida</taxon>
        <taxon>Araneae</taxon>
        <taxon>Araneomorphae</taxon>
        <taxon>Entelegynae</taxon>
        <taxon>Araneoidea</taxon>
        <taxon>Araneidae</taxon>
        <taxon>Caerostris</taxon>
    </lineage>
</organism>
<protein>
    <submittedName>
        <fullName evidence="2">Uncharacterized protein</fullName>
    </submittedName>
</protein>
<evidence type="ECO:0000313" key="2">
    <source>
        <dbReference type="EMBL" id="GIY97393.1"/>
    </source>
</evidence>
<evidence type="ECO:0000256" key="1">
    <source>
        <dbReference type="SAM" id="MobiDB-lite"/>
    </source>
</evidence>
<comment type="caution">
    <text evidence="2">The sequence shown here is derived from an EMBL/GenBank/DDBJ whole genome shotgun (WGS) entry which is preliminary data.</text>
</comment>
<name>A0AAV4XRZ0_CAEEX</name>
<proteinExistence type="predicted"/>
<dbReference type="Proteomes" id="UP001054945">
    <property type="component" value="Unassembled WGS sequence"/>
</dbReference>